<dbReference type="PROSITE" id="PS50114">
    <property type="entry name" value="GATA_ZN_FINGER_2"/>
    <property type="match status" value="2"/>
</dbReference>
<dbReference type="SUPFAM" id="SSF57716">
    <property type="entry name" value="Glucocorticoid receptor-like (DNA-binding domain)"/>
    <property type="match status" value="2"/>
</dbReference>
<dbReference type="GO" id="GO:0000122">
    <property type="term" value="P:negative regulation of transcription by RNA polymerase II"/>
    <property type="evidence" value="ECO:0007669"/>
    <property type="project" value="TreeGrafter"/>
</dbReference>
<organism evidence="12 13">
    <name type="scientific">Cardiocondyla obscurior</name>
    <dbReference type="NCBI Taxonomy" id="286306"/>
    <lineage>
        <taxon>Eukaryota</taxon>
        <taxon>Metazoa</taxon>
        <taxon>Ecdysozoa</taxon>
        <taxon>Arthropoda</taxon>
        <taxon>Hexapoda</taxon>
        <taxon>Insecta</taxon>
        <taxon>Pterygota</taxon>
        <taxon>Neoptera</taxon>
        <taxon>Endopterygota</taxon>
        <taxon>Hymenoptera</taxon>
        <taxon>Apocrita</taxon>
        <taxon>Aculeata</taxon>
        <taxon>Formicoidea</taxon>
        <taxon>Formicidae</taxon>
        <taxon>Myrmicinae</taxon>
        <taxon>Cardiocondyla</taxon>
    </lineage>
</organism>
<evidence type="ECO:0000256" key="7">
    <source>
        <dbReference type="ARBA" id="ARBA00023163"/>
    </source>
</evidence>
<dbReference type="Pfam" id="PF00320">
    <property type="entry name" value="GATA"/>
    <property type="match status" value="2"/>
</dbReference>
<evidence type="ECO:0000256" key="5">
    <source>
        <dbReference type="ARBA" id="ARBA00023015"/>
    </source>
</evidence>
<keyword evidence="6" id="KW-0238">DNA-binding</keyword>
<dbReference type="GO" id="GO:0008270">
    <property type="term" value="F:zinc ion binding"/>
    <property type="evidence" value="ECO:0007669"/>
    <property type="project" value="UniProtKB-KW"/>
</dbReference>
<evidence type="ECO:0000313" key="12">
    <source>
        <dbReference type="EMBL" id="KAL0108422.1"/>
    </source>
</evidence>
<evidence type="ECO:0000256" key="4">
    <source>
        <dbReference type="ARBA" id="ARBA00022833"/>
    </source>
</evidence>
<dbReference type="SMART" id="SM00401">
    <property type="entry name" value="ZnF_GATA"/>
    <property type="match status" value="2"/>
</dbReference>
<evidence type="ECO:0000256" key="9">
    <source>
        <dbReference type="PROSITE-ProRule" id="PRU00094"/>
    </source>
</evidence>
<dbReference type="GO" id="GO:0000978">
    <property type="term" value="F:RNA polymerase II cis-regulatory region sequence-specific DNA binding"/>
    <property type="evidence" value="ECO:0007669"/>
    <property type="project" value="TreeGrafter"/>
</dbReference>
<feature type="domain" description="GATA-type" evidence="11">
    <location>
        <begin position="557"/>
        <end position="610"/>
    </location>
</feature>
<comment type="caution">
    <text evidence="12">The sequence shown here is derived from an EMBL/GenBank/DDBJ whole genome shotgun (WGS) entry which is preliminary data.</text>
</comment>
<evidence type="ECO:0000259" key="11">
    <source>
        <dbReference type="PROSITE" id="PS50114"/>
    </source>
</evidence>
<evidence type="ECO:0000256" key="1">
    <source>
        <dbReference type="ARBA" id="ARBA00004123"/>
    </source>
</evidence>
<keyword evidence="7" id="KW-0804">Transcription</keyword>
<name>A0AAW2EZ38_9HYME</name>
<dbReference type="GO" id="GO:0045165">
    <property type="term" value="P:cell fate commitment"/>
    <property type="evidence" value="ECO:0007669"/>
    <property type="project" value="TreeGrafter"/>
</dbReference>
<dbReference type="PANTHER" id="PTHR10071:SF281">
    <property type="entry name" value="BOX A-BINDING FACTOR-RELATED"/>
    <property type="match status" value="1"/>
</dbReference>
<feature type="region of interest" description="Disordered" evidence="10">
    <location>
        <begin position="71"/>
        <end position="113"/>
    </location>
</feature>
<dbReference type="InterPro" id="IPR000679">
    <property type="entry name" value="Znf_GATA"/>
</dbReference>
<feature type="compositionally biased region" description="Basic and acidic residues" evidence="10">
    <location>
        <begin position="94"/>
        <end position="108"/>
    </location>
</feature>
<dbReference type="GO" id="GO:0005634">
    <property type="term" value="C:nucleus"/>
    <property type="evidence" value="ECO:0007669"/>
    <property type="project" value="UniProtKB-SubCell"/>
</dbReference>
<dbReference type="PRINTS" id="PR00619">
    <property type="entry name" value="GATAZNFINGER"/>
</dbReference>
<comment type="subcellular location">
    <subcellularLocation>
        <location evidence="1">Nucleus</location>
    </subcellularLocation>
</comment>
<gene>
    <name evidence="12" type="ORF">PUN28_015163</name>
</gene>
<accession>A0AAW2EZ38</accession>
<dbReference type="InterPro" id="IPR039355">
    <property type="entry name" value="Transcription_factor_GATA"/>
</dbReference>
<feature type="compositionally biased region" description="Polar residues" evidence="10">
    <location>
        <begin position="220"/>
        <end position="230"/>
    </location>
</feature>
<dbReference type="InterPro" id="IPR013088">
    <property type="entry name" value="Znf_NHR/GATA"/>
</dbReference>
<keyword evidence="8" id="KW-0539">Nucleus</keyword>
<evidence type="ECO:0000256" key="2">
    <source>
        <dbReference type="ARBA" id="ARBA00022723"/>
    </source>
</evidence>
<keyword evidence="5" id="KW-0805">Transcription regulation</keyword>
<dbReference type="Gene3D" id="3.30.50.10">
    <property type="entry name" value="Erythroid Transcription Factor GATA-1, subunit A"/>
    <property type="match status" value="2"/>
</dbReference>
<keyword evidence="3 9" id="KW-0863">Zinc-finger</keyword>
<evidence type="ECO:0000313" key="13">
    <source>
        <dbReference type="Proteomes" id="UP001430953"/>
    </source>
</evidence>
<keyword evidence="2" id="KW-0479">Metal-binding</keyword>
<dbReference type="AlphaFoldDB" id="A0AAW2EZ38"/>
<feature type="domain" description="GATA-type" evidence="11">
    <location>
        <begin position="495"/>
        <end position="537"/>
    </location>
</feature>
<dbReference type="GO" id="GO:0045944">
    <property type="term" value="P:positive regulation of transcription by RNA polymerase II"/>
    <property type="evidence" value="ECO:0007669"/>
    <property type="project" value="TreeGrafter"/>
</dbReference>
<dbReference type="PROSITE" id="PS00344">
    <property type="entry name" value="GATA_ZN_FINGER_1"/>
    <property type="match status" value="2"/>
</dbReference>
<keyword evidence="13" id="KW-1185">Reference proteome</keyword>
<feature type="region of interest" description="Disordered" evidence="10">
    <location>
        <begin position="22"/>
        <end position="49"/>
    </location>
</feature>
<proteinExistence type="predicted"/>
<feature type="region of interest" description="Disordered" evidence="10">
    <location>
        <begin position="606"/>
        <end position="629"/>
    </location>
</feature>
<reference evidence="12 13" key="1">
    <citation type="submission" date="2023-03" db="EMBL/GenBank/DDBJ databases">
        <title>High recombination rates correlate with genetic variation in Cardiocondyla obscurior ants.</title>
        <authorList>
            <person name="Errbii M."/>
        </authorList>
    </citation>
    <scope>NUCLEOTIDE SEQUENCE [LARGE SCALE GENOMIC DNA]</scope>
    <source>
        <strain evidence="12">Alpha-2009</strain>
        <tissue evidence="12">Whole body</tissue>
    </source>
</reference>
<evidence type="ECO:0000256" key="10">
    <source>
        <dbReference type="SAM" id="MobiDB-lite"/>
    </source>
</evidence>
<dbReference type="Proteomes" id="UP001430953">
    <property type="component" value="Unassembled WGS sequence"/>
</dbReference>
<sequence length="726" mass="78338">MRHATNEEVMKETLVKQEIKMEWDGHRADDNPSQIPVTEDQTTGSPQSVITTRRHVRTITTAGHITEGIAEVDPESPDSNSVVGGLHQGLQQRNEQHEQARNFQDEQQRTQAQQHYVQISHAGNEDQQRSVDQQRVVYAAGQEVQVEVAEASDATITLTVKEPPRYETPAPDRMEDRMYAYSDGHDVRRENHVITVQVPDHRRAQPAGHQRFSPHENHQTSETSAGARYQTSPVLTTTEDYDTSTIVTQSGSTVHLGSTAPPYSPPIDNIRTGQQQLVATSYADAGSVVKYDAETTAAAETIKASNTYTIHTLETVAIPPTQTVQYTQYLSGGETFQPASTYSYAKPGDPVILTYPSGAQLGSRVTEVESGSAYMKGDPTLASSLAASRAVPLQHYEQSSSPSSQVTLYSPGAGSYQYVKPSSSDPYWPSNTPSPPNLEYVQGYPGITAISVSDSANVQLYPGGYSVSASGNGPPPWASLPLPGTDEAFESAVIATEPKECVNCAASMTPLWRRDGTGHYLCNACGLYNKMNGVNRPPMRCPKPKQSVAPVNITNVRRTGVQCANCSTTNTTLWRRNNNGEPVCNACGLYFKLHSVNRPLSMKKEGIQTRKRKPKNHSSIPGSLAGPSGLHKTDIKSSLLVDSLQLNMYASGGGSNGGVEEHCLPVGTPTGTQLGHAHSPLALPTAAVLNRQTTLTVPPLEPITSQSSSDIASVITSTTVAHAEKS</sequence>
<dbReference type="GO" id="GO:0000981">
    <property type="term" value="F:DNA-binding transcription factor activity, RNA polymerase II-specific"/>
    <property type="evidence" value="ECO:0007669"/>
    <property type="project" value="TreeGrafter"/>
</dbReference>
<evidence type="ECO:0000256" key="3">
    <source>
        <dbReference type="ARBA" id="ARBA00022771"/>
    </source>
</evidence>
<protein>
    <recommendedName>
        <fullName evidence="11">GATA-type domain-containing protein</fullName>
    </recommendedName>
</protein>
<evidence type="ECO:0000256" key="8">
    <source>
        <dbReference type="ARBA" id="ARBA00023242"/>
    </source>
</evidence>
<evidence type="ECO:0000256" key="6">
    <source>
        <dbReference type="ARBA" id="ARBA00023125"/>
    </source>
</evidence>
<dbReference type="FunFam" id="3.30.50.10:FF:000032">
    <property type="entry name" value="Transcription factor GATA-3"/>
    <property type="match status" value="1"/>
</dbReference>
<dbReference type="PANTHER" id="PTHR10071">
    <property type="entry name" value="TRANSCRIPTION FACTOR GATA FAMILY MEMBER"/>
    <property type="match status" value="1"/>
</dbReference>
<dbReference type="EMBL" id="JADYXP020000016">
    <property type="protein sequence ID" value="KAL0108422.1"/>
    <property type="molecule type" value="Genomic_DNA"/>
</dbReference>
<keyword evidence="4" id="KW-0862">Zinc</keyword>
<feature type="region of interest" description="Disordered" evidence="10">
    <location>
        <begin position="203"/>
        <end position="230"/>
    </location>
</feature>
<dbReference type="CDD" id="cd00202">
    <property type="entry name" value="ZnF_GATA"/>
    <property type="match status" value="2"/>
</dbReference>
<feature type="compositionally biased region" description="Polar residues" evidence="10">
    <location>
        <begin position="31"/>
        <end position="48"/>
    </location>
</feature>